<keyword evidence="1 2" id="KW-0732">Signal</keyword>
<dbReference type="AlphaFoldDB" id="A0A0A2M3H3"/>
<sequence length="391" mass="41119">MKKFISITLLICLKAINAFAVIVPPGTDNLQAVINSASPGSTIDLQAGTYYVSQTVTVNKLLTIQGLGIGTIIQKTNGATADVAAFVIQDGINGCTLRDFRLLGQDQGGPGIMVFSDNNHLININVSDCGNNSAGGPASWRSGILLDGAVSTELTGITSHHNSWVGISQNNSPETTITTADCFLNHGEGLTIDLGSDNCTVRNSLFNENNVSLRGVGGIGIDDVNGADIQFCTINDTHNLHGITFQNNVGGEDGCIITNNTINNSAQDGIHVRNCVYAVTNTTIDQNTFSGNGGATVAWECSETIAGVAGKNKTALNVFPNPASQFISLDFGTATGSFSFEMFSLSGQSVLFVQDQDNTSRIDISSLSKGLYIYKAKNFEGTTTGKLIITN</sequence>
<dbReference type="Pfam" id="PF18962">
    <property type="entry name" value="Por_Secre_tail"/>
    <property type="match status" value="1"/>
</dbReference>
<proteinExistence type="predicted"/>
<feature type="chain" id="PRO_5002002815" description="Secretion system C-terminal sorting domain-containing protein" evidence="2">
    <location>
        <begin position="21"/>
        <end position="391"/>
    </location>
</feature>
<dbReference type="Gene3D" id="2.160.20.10">
    <property type="entry name" value="Single-stranded right-handed beta-helix, Pectin lyase-like"/>
    <property type="match status" value="1"/>
</dbReference>
<dbReference type="EMBL" id="JRLX01000013">
    <property type="protein sequence ID" value="KGO86146.1"/>
    <property type="molecule type" value="Genomic_DNA"/>
</dbReference>
<dbReference type="InterPro" id="IPR039448">
    <property type="entry name" value="Beta_helix"/>
</dbReference>
<feature type="domain" description="Right handed beta helix" evidence="3">
    <location>
        <begin position="92"/>
        <end position="238"/>
    </location>
</feature>
<evidence type="ECO:0000256" key="2">
    <source>
        <dbReference type="SAM" id="SignalP"/>
    </source>
</evidence>
<evidence type="ECO:0000313" key="6">
    <source>
        <dbReference type="Proteomes" id="UP000030152"/>
    </source>
</evidence>
<evidence type="ECO:0000313" key="5">
    <source>
        <dbReference type="EMBL" id="KGO86146.1"/>
    </source>
</evidence>
<feature type="domain" description="Secretion system C-terminal sorting" evidence="4">
    <location>
        <begin position="318"/>
        <end position="389"/>
    </location>
</feature>
<reference evidence="5 6" key="1">
    <citation type="submission" date="2013-09" db="EMBL/GenBank/DDBJ databases">
        <authorList>
            <person name="Zeng Z."/>
            <person name="Chen C."/>
        </authorList>
    </citation>
    <scope>NUCLEOTIDE SEQUENCE [LARGE SCALE GENOMIC DNA]</scope>
    <source>
        <strain evidence="5 6">WB 3.3-2</strain>
    </source>
</reference>
<dbReference type="InterPro" id="IPR006626">
    <property type="entry name" value="PbH1"/>
</dbReference>
<dbReference type="Proteomes" id="UP000030152">
    <property type="component" value="Unassembled WGS sequence"/>
</dbReference>
<evidence type="ECO:0008006" key="7">
    <source>
        <dbReference type="Google" id="ProtNLM"/>
    </source>
</evidence>
<dbReference type="eggNOG" id="COG3420">
    <property type="taxonomic scope" value="Bacteria"/>
</dbReference>
<dbReference type="OrthoDB" id="1352671at2"/>
<dbReference type="SUPFAM" id="SSF51126">
    <property type="entry name" value="Pectin lyase-like"/>
    <property type="match status" value="1"/>
</dbReference>
<dbReference type="SMART" id="SM00710">
    <property type="entry name" value="PbH1"/>
    <property type="match status" value="5"/>
</dbReference>
<keyword evidence="6" id="KW-1185">Reference proteome</keyword>
<dbReference type="InterPro" id="IPR011050">
    <property type="entry name" value="Pectin_lyase_fold/virulence"/>
</dbReference>
<evidence type="ECO:0000256" key="1">
    <source>
        <dbReference type="ARBA" id="ARBA00022729"/>
    </source>
</evidence>
<protein>
    <recommendedName>
        <fullName evidence="7">Secretion system C-terminal sorting domain-containing protein</fullName>
    </recommendedName>
</protein>
<dbReference type="InterPro" id="IPR026444">
    <property type="entry name" value="Secre_tail"/>
</dbReference>
<organism evidence="5 6">
    <name type="scientific">Flavobacterium rivuli WB 3.3-2 = DSM 21788</name>
    <dbReference type="NCBI Taxonomy" id="1121895"/>
    <lineage>
        <taxon>Bacteria</taxon>
        <taxon>Pseudomonadati</taxon>
        <taxon>Bacteroidota</taxon>
        <taxon>Flavobacteriia</taxon>
        <taxon>Flavobacteriales</taxon>
        <taxon>Flavobacteriaceae</taxon>
        <taxon>Flavobacterium</taxon>
    </lineage>
</organism>
<name>A0A0A2M3H3_9FLAO</name>
<dbReference type="InterPro" id="IPR012334">
    <property type="entry name" value="Pectin_lyas_fold"/>
</dbReference>
<accession>A0A0A2M3H3</accession>
<dbReference type="RefSeq" id="WP_020214508.1">
    <property type="nucleotide sequence ID" value="NZ_JRLX01000013.1"/>
</dbReference>
<dbReference type="NCBIfam" id="TIGR04183">
    <property type="entry name" value="Por_Secre_tail"/>
    <property type="match status" value="1"/>
</dbReference>
<dbReference type="Pfam" id="PF13229">
    <property type="entry name" value="Beta_helix"/>
    <property type="match status" value="1"/>
</dbReference>
<evidence type="ECO:0000259" key="4">
    <source>
        <dbReference type="Pfam" id="PF18962"/>
    </source>
</evidence>
<gene>
    <name evidence="5" type="ORF">Q765_12575</name>
</gene>
<comment type="caution">
    <text evidence="5">The sequence shown here is derived from an EMBL/GenBank/DDBJ whole genome shotgun (WGS) entry which is preliminary data.</text>
</comment>
<feature type="signal peptide" evidence="2">
    <location>
        <begin position="1"/>
        <end position="20"/>
    </location>
</feature>
<evidence type="ECO:0000259" key="3">
    <source>
        <dbReference type="Pfam" id="PF13229"/>
    </source>
</evidence>